<dbReference type="STRING" id="1619100.UT34_C0001G0310"/>
<accession>A0A0G0Q768</accession>
<sequence>MLLNSPSIIHDSEIPPQYTCDGENINPPFTISYVPQNAQSLVFLVEDPDAPAGLWVHWMIWNMDPKMTEIREGEVPKGAVGMNSGMTNDWYPICPPEGEHRYHFKLFALDTMLELDEKTVTREDLLAAMEDHIVAKAELVGRYTKAENKVTLEQPTT</sequence>
<dbReference type="InterPro" id="IPR008914">
    <property type="entry name" value="PEBP"/>
</dbReference>
<comment type="caution">
    <text evidence="1">The sequence shown here is derived from an EMBL/GenBank/DDBJ whole genome shotgun (WGS) entry which is preliminary data.</text>
</comment>
<dbReference type="EMBL" id="LBWK01000001">
    <property type="protein sequence ID" value="KKR06270.1"/>
    <property type="molecule type" value="Genomic_DNA"/>
</dbReference>
<name>A0A0G0Q768_9BACT</name>
<dbReference type="PANTHER" id="PTHR30289:SF1">
    <property type="entry name" value="PEBP (PHOSPHATIDYLETHANOLAMINE-BINDING PROTEIN) FAMILY PROTEIN"/>
    <property type="match status" value="1"/>
</dbReference>
<protein>
    <submittedName>
        <fullName evidence="1">Phospholipid-binding protein, PBP family</fullName>
    </submittedName>
</protein>
<dbReference type="PANTHER" id="PTHR30289">
    <property type="entry name" value="UNCHARACTERIZED PROTEIN YBCL-RELATED"/>
    <property type="match status" value="1"/>
</dbReference>
<dbReference type="NCBIfam" id="TIGR00481">
    <property type="entry name" value="YbhB/YbcL family Raf kinase inhibitor-like protein"/>
    <property type="match status" value="1"/>
</dbReference>
<reference evidence="1 2" key="1">
    <citation type="journal article" date="2015" name="Nature">
        <title>rRNA introns, odd ribosomes, and small enigmatic genomes across a large radiation of phyla.</title>
        <authorList>
            <person name="Brown C.T."/>
            <person name="Hug L.A."/>
            <person name="Thomas B.C."/>
            <person name="Sharon I."/>
            <person name="Castelle C.J."/>
            <person name="Singh A."/>
            <person name="Wilkins M.J."/>
            <person name="Williams K.H."/>
            <person name="Banfield J.F."/>
        </authorList>
    </citation>
    <scope>NUCLEOTIDE SEQUENCE [LARGE SCALE GENOMIC DNA]</scope>
</reference>
<evidence type="ECO:0000313" key="1">
    <source>
        <dbReference type="EMBL" id="KKR06270.1"/>
    </source>
</evidence>
<dbReference type="SUPFAM" id="SSF49777">
    <property type="entry name" value="PEBP-like"/>
    <property type="match status" value="1"/>
</dbReference>
<evidence type="ECO:0000313" key="2">
    <source>
        <dbReference type="Proteomes" id="UP000034799"/>
    </source>
</evidence>
<dbReference type="AlphaFoldDB" id="A0A0G0Q768"/>
<organism evidence="1 2">
    <name type="scientific">candidate division WS6 bacterium GW2011_GWF2_39_15</name>
    <dbReference type="NCBI Taxonomy" id="1619100"/>
    <lineage>
        <taxon>Bacteria</taxon>
        <taxon>Candidatus Dojkabacteria</taxon>
    </lineage>
</organism>
<proteinExistence type="predicted"/>
<dbReference type="Gene3D" id="3.90.280.10">
    <property type="entry name" value="PEBP-like"/>
    <property type="match status" value="1"/>
</dbReference>
<dbReference type="PATRIC" id="fig|1619100.3.peg.313"/>
<dbReference type="Proteomes" id="UP000034799">
    <property type="component" value="Unassembled WGS sequence"/>
</dbReference>
<dbReference type="InterPro" id="IPR036610">
    <property type="entry name" value="PEBP-like_sf"/>
</dbReference>
<dbReference type="CDD" id="cd00865">
    <property type="entry name" value="PEBP_bact_arch"/>
    <property type="match status" value="1"/>
</dbReference>
<gene>
    <name evidence="1" type="ORF">UT34_C0001G0310</name>
</gene>
<dbReference type="Pfam" id="PF01161">
    <property type="entry name" value="PBP"/>
    <property type="match status" value="1"/>
</dbReference>
<dbReference type="InterPro" id="IPR005247">
    <property type="entry name" value="YbhB_YbcL/LppC-like"/>
</dbReference>